<comment type="caution">
    <text evidence="1">The sequence shown here is derived from an EMBL/GenBank/DDBJ whole genome shotgun (WGS) entry which is preliminary data.</text>
</comment>
<dbReference type="InterPro" id="IPR036390">
    <property type="entry name" value="WH_DNA-bd_sf"/>
</dbReference>
<dbReference type="SUPFAM" id="SSF46785">
    <property type="entry name" value="Winged helix' DNA-binding domain"/>
    <property type="match status" value="1"/>
</dbReference>
<dbReference type="InterPro" id="IPR036388">
    <property type="entry name" value="WH-like_DNA-bd_sf"/>
</dbReference>
<dbReference type="PROSITE" id="PS51000">
    <property type="entry name" value="HTH_DEOR_2"/>
    <property type="match status" value="1"/>
</dbReference>
<sequence>MLREIRLKKIIKIMKEKQNAAIDDLAEQLEVSKDTIRRDLMKLEEKNIVRRTHGGAILLEREATIFDYEQRSTKLNGVKLQLGKTAAAIIKDNSSVIFDSSTTVESVINQIGMKPLTAITNSLTHAMLLAKRSATTITLLPGKLHKTQLFLHGSDTIEKLKQYSVDYTFLGVFALSSEGIFIHTEEEGLVKRQMVKQAKTVVALADHTKMDKTGFFKVCDLKEIDFLVTDQPPSKQLQQALINNQVECLILDQ</sequence>
<dbReference type="GO" id="GO:0003700">
    <property type="term" value="F:DNA-binding transcription factor activity"/>
    <property type="evidence" value="ECO:0007669"/>
    <property type="project" value="InterPro"/>
</dbReference>
<dbReference type="AlphaFoldDB" id="A0A449EC17"/>
<reference evidence="1 2" key="1">
    <citation type="submission" date="2019-05" db="EMBL/GenBank/DDBJ databases">
        <authorList>
            <consortium name="Pathogen Informatics"/>
        </authorList>
    </citation>
    <scope>NUCLEOTIDE SEQUENCE [LARGE SCALE GENOMIC DNA]</scope>
    <source>
        <strain evidence="1 2">NCTC12204</strain>
    </source>
</reference>
<dbReference type="InterPro" id="IPR001034">
    <property type="entry name" value="DeoR_HTH"/>
</dbReference>
<dbReference type="Proteomes" id="UP000352698">
    <property type="component" value="Unassembled WGS sequence"/>
</dbReference>
<organism evidence="1 2">
    <name type="scientific">Enterococcus hirae</name>
    <dbReference type="NCBI Taxonomy" id="1354"/>
    <lineage>
        <taxon>Bacteria</taxon>
        <taxon>Bacillati</taxon>
        <taxon>Bacillota</taxon>
        <taxon>Bacilli</taxon>
        <taxon>Lactobacillales</taxon>
        <taxon>Enterococcaceae</taxon>
        <taxon>Enterococcus</taxon>
    </lineage>
</organism>
<dbReference type="Pfam" id="PF00455">
    <property type="entry name" value="DeoRC"/>
    <property type="match status" value="1"/>
</dbReference>
<dbReference type="PANTHER" id="PTHR30363">
    <property type="entry name" value="HTH-TYPE TRANSCRIPTIONAL REGULATOR SRLR-RELATED"/>
    <property type="match status" value="1"/>
</dbReference>
<dbReference type="EMBL" id="CABEEP010000001">
    <property type="protein sequence ID" value="VTQ66273.1"/>
    <property type="molecule type" value="Genomic_DNA"/>
</dbReference>
<accession>A0A449EC17</accession>
<dbReference type="InterPro" id="IPR018356">
    <property type="entry name" value="Tscrpt_reg_HTH_DeoR_CS"/>
</dbReference>
<dbReference type="SMART" id="SM00420">
    <property type="entry name" value="HTH_DEOR"/>
    <property type="match status" value="1"/>
</dbReference>
<dbReference type="RefSeq" id="WP_010737906.1">
    <property type="nucleotide sequence ID" value="NZ_AP027299.1"/>
</dbReference>
<dbReference type="InterPro" id="IPR014036">
    <property type="entry name" value="DeoR-like_C"/>
</dbReference>
<gene>
    <name evidence="1" type="primary">glcR_2</name>
    <name evidence="1" type="ORF">NCTC12204_01877</name>
</gene>
<name>A0A449EC17_ENTHR</name>
<dbReference type="PANTHER" id="PTHR30363:SF51">
    <property type="entry name" value="HTH-TYPE TRANSCRIPTIONAL REPRESSOR GLCR"/>
    <property type="match status" value="1"/>
</dbReference>
<dbReference type="InterPro" id="IPR037171">
    <property type="entry name" value="NagB/RpiA_transferase-like"/>
</dbReference>
<dbReference type="Gene3D" id="1.10.10.10">
    <property type="entry name" value="Winged helix-like DNA-binding domain superfamily/Winged helix DNA-binding domain"/>
    <property type="match status" value="1"/>
</dbReference>
<dbReference type="Pfam" id="PF08220">
    <property type="entry name" value="HTH_DeoR"/>
    <property type="match status" value="1"/>
</dbReference>
<evidence type="ECO:0000313" key="2">
    <source>
        <dbReference type="Proteomes" id="UP000352698"/>
    </source>
</evidence>
<dbReference type="SMART" id="SM01134">
    <property type="entry name" value="DeoRC"/>
    <property type="match status" value="1"/>
</dbReference>
<proteinExistence type="predicted"/>
<protein>
    <submittedName>
        <fullName evidence="1">Transcriptional regulator</fullName>
    </submittedName>
</protein>
<dbReference type="PRINTS" id="PR00037">
    <property type="entry name" value="HTHLACR"/>
</dbReference>
<dbReference type="PROSITE" id="PS00894">
    <property type="entry name" value="HTH_DEOR_1"/>
    <property type="match status" value="1"/>
</dbReference>
<evidence type="ECO:0000313" key="1">
    <source>
        <dbReference type="EMBL" id="VTQ66273.1"/>
    </source>
</evidence>
<dbReference type="Gene3D" id="3.40.50.1360">
    <property type="match status" value="1"/>
</dbReference>
<dbReference type="SUPFAM" id="SSF100950">
    <property type="entry name" value="NagB/RpiA/CoA transferase-like"/>
    <property type="match status" value="1"/>
</dbReference>
<dbReference type="InterPro" id="IPR050313">
    <property type="entry name" value="Carb_Metab_HTH_regulators"/>
</dbReference>